<evidence type="ECO:0008006" key="7">
    <source>
        <dbReference type="Google" id="ProtNLM"/>
    </source>
</evidence>
<feature type="binding site" evidence="4 5">
    <location>
        <position position="61"/>
    </location>
    <ligand>
        <name>Cu(+)</name>
        <dbReference type="ChEBI" id="CHEBI:49552"/>
        <label>5</label>
    </ligand>
</feature>
<feature type="binding site" evidence="4 5">
    <location>
        <position position="127"/>
    </location>
    <ligand>
        <name>Cu(+)</name>
        <dbReference type="ChEBI" id="CHEBI:49552"/>
        <label>7</label>
    </ligand>
</feature>
<feature type="binding site" evidence="4 5">
    <location>
        <position position="118"/>
    </location>
    <ligand>
        <name>Cu(+)</name>
        <dbReference type="ChEBI" id="CHEBI:49552"/>
        <label>10</label>
    </ligand>
</feature>
<dbReference type="PROSITE" id="PS51318">
    <property type="entry name" value="TAT"/>
    <property type="match status" value="1"/>
</dbReference>
<dbReference type="AlphaFoldDB" id="A0A2D2D105"/>
<feature type="binding site" evidence="4 5">
    <location>
        <position position="57"/>
    </location>
    <ligand>
        <name>Cu(+)</name>
        <dbReference type="ChEBI" id="CHEBI:49552"/>
        <label>3</label>
    </ligand>
</feature>
<dbReference type="PANTHER" id="PTHR37310">
    <property type="entry name" value="CYTOPLASMIC PROTEIN-RELATED"/>
    <property type="match status" value="1"/>
</dbReference>
<feature type="binding site" evidence="4 5">
    <location>
        <position position="137"/>
    </location>
    <ligand>
        <name>Cu(+)</name>
        <dbReference type="ChEBI" id="CHEBI:49552"/>
        <label>13</label>
    </ligand>
</feature>
<feature type="binding site" evidence="4 5">
    <location>
        <position position="50"/>
    </location>
    <ligand>
        <name>Cu(+)</name>
        <dbReference type="ChEBI" id="CHEBI:49552"/>
        <label>1</label>
    </ligand>
</feature>
<feature type="binding site" evidence="4 5">
    <location>
        <position position="134"/>
    </location>
    <ligand>
        <name>Cu(+)</name>
        <dbReference type="ChEBI" id="CHEBI:49552"/>
        <label>12</label>
    </ligand>
</feature>
<evidence type="ECO:0000313" key="3">
    <source>
        <dbReference type="Proteomes" id="UP000230709"/>
    </source>
</evidence>
<dbReference type="PDB" id="8R4L">
    <property type="method" value="X-ray"/>
    <property type="resolution" value="2.00 A"/>
    <property type="chains" value="A/B=25-146"/>
</dbReference>
<protein>
    <recommendedName>
        <fullName evidence="7">Four-helix bundle copper-binding protein</fullName>
    </recommendedName>
</protein>
<feature type="binding site" evidence="4 5">
    <location>
        <position position="130"/>
    </location>
    <ligand>
        <name>Cu(+)</name>
        <dbReference type="ChEBI" id="CHEBI:49552"/>
        <label>11</label>
    </ligand>
</feature>
<keyword evidence="4 5" id="KW-0002">3D-structure</keyword>
<evidence type="ECO:0007829" key="4">
    <source>
        <dbReference type="PDB" id="8R4L"/>
    </source>
</evidence>
<feature type="binding site" evidence="4 5">
    <location>
        <position position="86"/>
    </location>
    <ligand>
        <name>Cu(+)</name>
        <dbReference type="ChEBI" id="CHEBI:49552"/>
        <label>8</label>
    </ligand>
</feature>
<dbReference type="PDB" id="9E7J">
    <property type="method" value="EM"/>
    <property type="resolution" value="2.98 A"/>
    <property type="chains" value="A/B/C/D=37-146"/>
</dbReference>
<dbReference type="Proteomes" id="UP000230709">
    <property type="component" value="Chromosome"/>
</dbReference>
<feature type="binding site" evidence="4 5">
    <location>
        <position position="137"/>
    </location>
    <ligand>
        <name>Cu(+)</name>
        <dbReference type="ChEBI" id="CHEBI:49552"/>
        <label>8</label>
    </ligand>
</feature>
<feature type="binding site" evidence="4 5">
    <location>
        <position position="114"/>
    </location>
    <ligand>
        <name>Cu(+)</name>
        <dbReference type="ChEBI" id="CHEBI:49552"/>
        <label>10</label>
    </ligand>
</feature>
<keyword evidence="4 5" id="KW-0479">Metal-binding</keyword>
<dbReference type="InterPro" id="IPR006311">
    <property type="entry name" value="TAT_signal"/>
</dbReference>
<feature type="binding site" evidence="4 5">
    <location>
        <position position="141"/>
    </location>
    <ligand>
        <name>Cu(+)</name>
        <dbReference type="ChEBI" id="CHEBI:49552"/>
        <label>9</label>
    </ligand>
</feature>
<feature type="binding site" evidence="4 5">
    <location>
        <position position="130"/>
    </location>
    <ligand>
        <name>Cu(+)</name>
        <dbReference type="ChEBI" id="CHEBI:49552"/>
        <label>12</label>
    </ligand>
</feature>
<evidence type="ECO:0007829" key="5">
    <source>
        <dbReference type="PDB" id="8R4M"/>
    </source>
</evidence>
<dbReference type="InterPro" id="IPR005560">
    <property type="entry name" value="Csp_YhjQ"/>
</dbReference>
<feature type="binding site" evidence="4 5">
    <location>
        <position position="86"/>
    </location>
    <ligand>
        <name>Cu(+)</name>
        <dbReference type="ChEBI" id="CHEBI:49552"/>
        <label>1</label>
    </ligand>
</feature>
<evidence type="ECO:0000313" key="2">
    <source>
        <dbReference type="EMBL" id="ATQ68652.1"/>
    </source>
</evidence>
<dbReference type="EMDB" id="EMD-47678"/>
<feature type="binding site" evidence="4 5">
    <location>
        <position position="111"/>
    </location>
    <ligand>
        <name>Cu(+)</name>
        <dbReference type="ChEBI" id="CHEBI:49552"/>
        <label>9</label>
    </ligand>
</feature>
<dbReference type="NCBIfam" id="TIGR04401">
    <property type="entry name" value="TAT_Cys_rich"/>
    <property type="match status" value="1"/>
</dbReference>
<dbReference type="SMR" id="A0A2D2D105"/>
<dbReference type="KEGG" id="mtw:CQW49_12740"/>
<dbReference type="RefSeq" id="WP_003609243.1">
    <property type="nucleotide sequence ID" value="NZ_ADVE02000001.1"/>
</dbReference>
<dbReference type="GO" id="GO:0046872">
    <property type="term" value="F:metal ion binding"/>
    <property type="evidence" value="ECO:0007669"/>
    <property type="project" value="UniProtKB-KW"/>
</dbReference>
<gene>
    <name evidence="2" type="ORF">CQW49_12740</name>
</gene>
<dbReference type="PANTHER" id="PTHR37310:SF1">
    <property type="entry name" value="CYTOPLASMIC PROTEIN"/>
    <property type="match status" value="1"/>
</dbReference>
<organism evidence="2 3">
    <name type="scientific">Methylosinus trichosporium (strain ATCC 35070 / NCIMB 11131 / UNIQEM 75 / OB3b)</name>
    <dbReference type="NCBI Taxonomy" id="595536"/>
    <lineage>
        <taxon>Bacteria</taxon>
        <taxon>Pseudomonadati</taxon>
        <taxon>Pseudomonadota</taxon>
        <taxon>Alphaproteobacteria</taxon>
        <taxon>Hyphomicrobiales</taxon>
        <taxon>Methylocystaceae</taxon>
        <taxon>Methylosinus</taxon>
    </lineage>
</organism>
<feature type="binding site" evidence="4 5">
    <location>
        <position position="75"/>
    </location>
    <ligand>
        <name>Cu(+)</name>
        <dbReference type="ChEBI" id="CHEBI:49552"/>
        <label>6</label>
    </ligand>
</feature>
<feature type="binding site" evidence="4 5">
    <location>
        <position position="127"/>
    </location>
    <ligand>
        <name>Cu(+)</name>
        <dbReference type="ChEBI" id="CHEBI:49552"/>
        <label>4</label>
    </ligand>
</feature>
<reference evidence="4 5" key="2">
    <citation type="submission" date="2023-11" db="PDB data bank">
        <title>The replacement of a Met ligand by iodide in a copper storage protein is stabilised by an unusual Cu(I)2-anion-pi interaction.</title>
        <authorList>
            <person name="David S."/>
            <person name="Dalton R.A."/>
            <person name="Basle A."/>
            <person name="Crowley P.B."/>
            <person name="Dennison C."/>
        </authorList>
    </citation>
    <scope>X-RAY CRYSTALLOGRAPHY (1.95 ANGSTROMS) OF 38-146 IN COMPLEX WITH CU(+)</scope>
</reference>
<proteinExistence type="evidence at protein level"/>
<feature type="binding site" evidence="4 5">
    <location>
        <position position="111"/>
    </location>
    <ligand>
        <name>Cu(+)</name>
        <dbReference type="ChEBI" id="CHEBI:49552"/>
        <label>1</label>
    </ligand>
</feature>
<dbReference type="EMBL" id="CP023737">
    <property type="protein sequence ID" value="ATQ68652.1"/>
    <property type="molecule type" value="Genomic_DNA"/>
</dbReference>
<feature type="binding site" evidence="4 5">
    <location>
        <position position="57"/>
    </location>
    <ligand>
        <name>Cu(+)</name>
        <dbReference type="ChEBI" id="CHEBI:49552"/>
        <label>4</label>
    </ligand>
</feature>
<dbReference type="Gene3D" id="1.20.1270.360">
    <property type="match status" value="1"/>
</dbReference>
<feature type="binding site" evidence="4 5">
    <location>
        <position position="114"/>
    </location>
    <ligand>
        <name>Cu(+)</name>
        <dbReference type="ChEBI" id="CHEBI:49552"/>
        <label>11</label>
    </ligand>
</feature>
<evidence type="ECO:0000256" key="1">
    <source>
        <dbReference type="SAM" id="SignalP"/>
    </source>
</evidence>
<feature type="binding site" evidence="4 5">
    <location>
        <position position="60"/>
    </location>
    <ligand>
        <name>Cu(+)</name>
        <dbReference type="ChEBI" id="CHEBI:49552"/>
        <label>5</label>
    </ligand>
</feature>
<feature type="binding site" evidence="4 5">
    <location>
        <position position="118"/>
    </location>
    <ligand>
        <name>Cu(+)</name>
        <dbReference type="ChEBI" id="CHEBI:49552"/>
        <label>6</label>
    </ligand>
</feature>
<dbReference type="Pfam" id="PF03860">
    <property type="entry name" value="Csp"/>
    <property type="match status" value="1"/>
</dbReference>
<dbReference type="PDB" id="8R4M">
    <property type="method" value="X-ray"/>
    <property type="resolution" value="1.95 A"/>
    <property type="chains" value="A/B=38-146"/>
</dbReference>
<reference evidence="6" key="3">
    <citation type="journal article" date="2025" name="Biophys. J.">
        <title>A novel "bio-tag" for cryo-EM studies based on the small, electron-dense protein Csp1.</title>
        <authorList>
            <person name="Yao W."/>
            <person name="Oken A.C."/>
            <person name="Farrens D.L."/>
        </authorList>
    </citation>
    <scope>STRUCTURE BY ELECTRON MICROSCOPY (2.98 ANGSTROMS) OF 37-146</scope>
</reference>
<feature type="binding site" evidence="4 5">
    <location>
        <position position="75"/>
    </location>
    <ligand>
        <name>Cu(+)</name>
        <dbReference type="ChEBI" id="CHEBI:49552"/>
        <label>7</label>
    </ligand>
</feature>
<dbReference type="InterPro" id="IPR030913">
    <property type="entry name" value="Csp1_Cys_rich"/>
</dbReference>
<dbReference type="GO" id="GO:0042802">
    <property type="term" value="F:identical protein binding"/>
    <property type="evidence" value="ECO:0000353"/>
    <property type="project" value="IntAct"/>
</dbReference>
<feature type="binding site" evidence="4 5">
    <location>
        <position position="50"/>
    </location>
    <ligand>
        <name>Cu(+)</name>
        <dbReference type="ChEBI" id="CHEBI:49552"/>
        <label>2</label>
    </ligand>
</feature>
<name>A0A2D2D105_METT3</name>
<feature type="chain" id="PRO_5013729766" description="Four-helix bundle copper-binding protein" evidence="1">
    <location>
        <begin position="25"/>
        <end position="146"/>
    </location>
</feature>
<dbReference type="FunFam" id="1.20.1270.360:FF:000001">
    <property type="entry name" value="Copper storage protein 1"/>
    <property type="match status" value="1"/>
</dbReference>
<dbReference type="STRING" id="595536.GCA_000178815_02618"/>
<comment type="interaction">
    <interactant intactId="EBI-16172818">
        <id>A0A2D2D105</id>
    </interactant>
    <interactant intactId="EBI-16172818">
        <id>A0A2D2D105</id>
        <label>CQW49_12740</label>
    </interactant>
    <organismsDiffer>false</organismsDiffer>
    <experiments>2</experiments>
</comment>
<evidence type="ECO:0007829" key="6">
    <source>
        <dbReference type="PDB" id="9E7J"/>
    </source>
</evidence>
<sequence>MERRDFVTAFGALAAAAAASSAFAGEDPHAGHKMSHGAKYKALLDSSSHCVAVGEDCLRHCFEMLAMNDASMGACTKATYDLVAACGALAKLAGTNSAFTPAFAKVVADVCAACKKECDKFPSIAECKACGEACQACAEECHKVAA</sequence>
<reference evidence="3" key="1">
    <citation type="submission" date="2017-10" db="EMBL/GenBank/DDBJ databases">
        <title>Completed PacBio SMRT sequence of Methylosinus trichosporium OB3b reveals presence of a third large plasmid.</title>
        <authorList>
            <person name="Charles T.C."/>
            <person name="Lynch M.D.J."/>
            <person name="Heil J.R."/>
            <person name="Cheng J."/>
        </authorList>
    </citation>
    <scope>NUCLEOTIDE SEQUENCE [LARGE SCALE GENOMIC DNA]</scope>
    <source>
        <strain evidence="3">OB3b</strain>
    </source>
</reference>
<feature type="binding site" evidence="4 5">
    <location>
        <position position="134"/>
    </location>
    <ligand>
        <name>Cu(+)</name>
        <dbReference type="ChEBI" id="CHEBI:49552"/>
        <label>2</label>
    </ligand>
</feature>
<accession>A0A2D2D105</accession>
<feature type="binding site" evidence="4 5">
    <location>
        <position position="141"/>
    </location>
    <ligand>
        <name>Cu(+)</name>
        <dbReference type="ChEBI" id="CHEBI:49552"/>
        <label>13</label>
    </ligand>
</feature>
<keyword evidence="1" id="KW-0732">Signal</keyword>
<feature type="signal peptide" evidence="1">
    <location>
        <begin position="1"/>
        <end position="24"/>
    </location>
</feature>
<feature type="binding site" evidence="4 5">
    <location>
        <position position="61"/>
    </location>
    <ligand>
        <name>Cu(+)</name>
        <dbReference type="ChEBI" id="CHEBI:49552"/>
        <label>3</label>
    </ligand>
</feature>
<keyword evidence="3" id="KW-1185">Reference proteome</keyword>